<dbReference type="AlphaFoldDB" id="A0A2P2QRD1"/>
<evidence type="ECO:0000313" key="1">
    <source>
        <dbReference type="EMBL" id="MBX69572.1"/>
    </source>
</evidence>
<accession>A0A2P2QRD1</accession>
<dbReference type="EMBL" id="GGEC01089088">
    <property type="protein sequence ID" value="MBX69572.1"/>
    <property type="molecule type" value="Transcribed_RNA"/>
</dbReference>
<name>A0A2P2QRD1_RHIMU</name>
<proteinExistence type="predicted"/>
<organism evidence="1">
    <name type="scientific">Rhizophora mucronata</name>
    <name type="common">Asiatic mangrove</name>
    <dbReference type="NCBI Taxonomy" id="61149"/>
    <lineage>
        <taxon>Eukaryota</taxon>
        <taxon>Viridiplantae</taxon>
        <taxon>Streptophyta</taxon>
        <taxon>Embryophyta</taxon>
        <taxon>Tracheophyta</taxon>
        <taxon>Spermatophyta</taxon>
        <taxon>Magnoliopsida</taxon>
        <taxon>eudicotyledons</taxon>
        <taxon>Gunneridae</taxon>
        <taxon>Pentapetalae</taxon>
        <taxon>rosids</taxon>
        <taxon>fabids</taxon>
        <taxon>Malpighiales</taxon>
        <taxon>Rhizophoraceae</taxon>
        <taxon>Rhizophora</taxon>
    </lineage>
</organism>
<protein>
    <submittedName>
        <fullName evidence="1">Uncharacterized protein</fullName>
    </submittedName>
</protein>
<sequence length="19" mass="2050">MMDYGCMTAEGIERAAETA</sequence>
<reference evidence="1" key="1">
    <citation type="submission" date="2018-02" db="EMBL/GenBank/DDBJ databases">
        <title>Rhizophora mucronata_Transcriptome.</title>
        <authorList>
            <person name="Meera S.P."/>
            <person name="Sreeshan A."/>
            <person name="Augustine A."/>
        </authorList>
    </citation>
    <scope>NUCLEOTIDE SEQUENCE</scope>
    <source>
        <tissue evidence="1">Leaf</tissue>
    </source>
</reference>